<dbReference type="AlphaFoldDB" id="A0A814Y7J5"/>
<comment type="caution">
    <text evidence="1">The sequence shown here is derived from an EMBL/GenBank/DDBJ whole genome shotgun (WGS) entry which is preliminary data.</text>
</comment>
<dbReference type="EMBL" id="CAJNOR010001953">
    <property type="protein sequence ID" value="CAF1225438.1"/>
    <property type="molecule type" value="Genomic_DNA"/>
</dbReference>
<dbReference type="Gene3D" id="3.90.176.10">
    <property type="entry name" value="Toxin ADP-ribosyltransferase, Chain A, domain 1"/>
    <property type="match status" value="1"/>
</dbReference>
<keyword evidence="2" id="KW-1185">Reference proteome</keyword>
<gene>
    <name evidence="1" type="ORF">XAT740_LOCUS24940</name>
</gene>
<organism evidence="1 2">
    <name type="scientific">Adineta ricciae</name>
    <name type="common">Rotifer</name>
    <dbReference type="NCBI Taxonomy" id="249248"/>
    <lineage>
        <taxon>Eukaryota</taxon>
        <taxon>Metazoa</taxon>
        <taxon>Spiralia</taxon>
        <taxon>Gnathifera</taxon>
        <taxon>Rotifera</taxon>
        <taxon>Eurotatoria</taxon>
        <taxon>Bdelloidea</taxon>
        <taxon>Adinetida</taxon>
        <taxon>Adinetidae</taxon>
        <taxon>Adineta</taxon>
    </lineage>
</organism>
<accession>A0A814Y7J5</accession>
<dbReference type="SUPFAM" id="SSF56399">
    <property type="entry name" value="ADP-ribosylation"/>
    <property type="match status" value="1"/>
</dbReference>
<evidence type="ECO:0000313" key="2">
    <source>
        <dbReference type="Proteomes" id="UP000663828"/>
    </source>
</evidence>
<proteinExistence type="predicted"/>
<sequence length="388" mass="44804">MADLNTGKDISIICHQIAEAQRNIVQTILSTNLLIVYDDEEVLQEFQRTDFIASNCINKVNVFNDLQHCVDYVIETTSEDSEVKFMILLGGRFSCDLVTYIINCKQVTTIPDYHQSLVEARFSDSVELACVEENDLSVEPIDRSFKSFDEDFVFRYTLLLCLLQAPADETNNDDLIELFARENLATTRQIQNFKETYSPSQAVLFYTRDTHIYSVLNESLLRTLYRCQRSSEYEIADLLVAYRQHSPVVINTFFSTSRKKQTALWFLDRTRPKDMNYVQIVFTITASKQKASPDSPFADISKISQFSGEDEILFVPGQMFYIDKIDMRLEEEIKVYSIEMSLQDKCQERIEPLHRTFQIMLEKHANDPLLCFAAFLVTSGKVSPEDGR</sequence>
<reference evidence="1" key="1">
    <citation type="submission" date="2021-02" db="EMBL/GenBank/DDBJ databases">
        <authorList>
            <person name="Nowell W R."/>
        </authorList>
    </citation>
    <scope>NUCLEOTIDE SEQUENCE</scope>
</reference>
<dbReference type="Proteomes" id="UP000663828">
    <property type="component" value="Unassembled WGS sequence"/>
</dbReference>
<protein>
    <submittedName>
        <fullName evidence="1">Uncharacterized protein</fullName>
    </submittedName>
</protein>
<name>A0A814Y7J5_ADIRI</name>
<evidence type="ECO:0000313" key="1">
    <source>
        <dbReference type="EMBL" id="CAF1225438.1"/>
    </source>
</evidence>